<keyword evidence="12" id="KW-1185">Reference proteome</keyword>
<sequence length="569" mass="63663">FDTDPDPVFIKLRGRRIPVYPPDNAQPNTNPDKPDQRLALEWVYGYRGKDCRNNLVVVNETGELAYFTAAIVVLYNLKKHTQRHYTQHTDDVKSLAVHPDGRTIASGQVAGHEEVQGELMVNHHYLTQDHMDQLMVNHHYLTYGHTDQLILNHHYLTQGHMDQLMVYHHYLTQDHMDQLMGHMDQVLVASFTPFEINEGVLSLVSCGKQHVSFWNIEEGRLKCDRGRFDHHVKPLYISCLTFARNGDVITGDTNGTIYVWREGTNEISSSVTNAHQGPVYALLVLPNGDLLSGGGKDGTVRAWNNMKELSPTGVELRYGVTGIRTLAFDDSNTLYIGTTDNCIWTVRPIPLTLHLKSLSSQGHSDSLQGLAAHPSEPKFFTAGSDMTVRVWNSADHSVQLFRPPADNRDKKLIPCAVSVSSTADTIAVGYKDGRCAQEKISDLKYSPDGKCLAVASHDNNIYVYTLENGGKSMELCGKCEGHTSYVTHFDWSVGSDFIQSTSGDYELLFWDAKKCEQIKLAKDMRNTEWATQNCVLGYPVLGIWPKKADGTDINSVDRSHSRTLLATGD</sequence>
<dbReference type="AlphaFoldDB" id="A7SZ48"/>
<name>A7SZ48_NEMVE</name>
<feature type="domain" description="EML-like second beta-propeller" evidence="10">
    <location>
        <begin position="367"/>
        <end position="569"/>
    </location>
</feature>
<dbReference type="InterPro" id="IPR011047">
    <property type="entry name" value="Quinoprotein_ADH-like_sf"/>
</dbReference>
<feature type="domain" description="EML-like first beta-propeller" evidence="9">
    <location>
        <begin position="81"/>
        <end position="345"/>
    </location>
</feature>
<dbReference type="InterPro" id="IPR055442">
    <property type="entry name" value="Beta-prop_EML-like_2nd"/>
</dbReference>
<dbReference type="InParanoid" id="A7SZ48"/>
<accession>A7SZ48</accession>
<dbReference type="OMA" id="XDPARSA"/>
<evidence type="ECO:0000313" key="11">
    <source>
        <dbReference type="EMBL" id="EDO31013.1"/>
    </source>
</evidence>
<evidence type="ECO:0000256" key="7">
    <source>
        <dbReference type="ARBA" id="ARBA00023212"/>
    </source>
</evidence>
<keyword evidence="3" id="KW-0963">Cytoplasm</keyword>
<keyword evidence="4 8" id="KW-0853">WD repeat</keyword>
<protein>
    <recommendedName>
        <fullName evidence="13">HELP domain-containing protein</fullName>
    </recommendedName>
</protein>
<organism evidence="11 12">
    <name type="scientific">Nematostella vectensis</name>
    <name type="common">Starlet sea anemone</name>
    <dbReference type="NCBI Taxonomy" id="45351"/>
    <lineage>
        <taxon>Eukaryota</taxon>
        <taxon>Metazoa</taxon>
        <taxon>Cnidaria</taxon>
        <taxon>Anthozoa</taxon>
        <taxon>Hexacorallia</taxon>
        <taxon>Actiniaria</taxon>
        <taxon>Edwardsiidae</taxon>
        <taxon>Nematostella</taxon>
    </lineage>
</organism>
<dbReference type="GO" id="GO:0005874">
    <property type="term" value="C:microtubule"/>
    <property type="evidence" value="ECO:0007669"/>
    <property type="project" value="UniProtKB-KW"/>
</dbReference>
<feature type="repeat" description="WD" evidence="8">
    <location>
        <begin position="479"/>
        <end position="520"/>
    </location>
</feature>
<dbReference type="InterPro" id="IPR055439">
    <property type="entry name" value="Beta-prop_EML_1st"/>
</dbReference>
<dbReference type="GO" id="GO:0008017">
    <property type="term" value="F:microtubule binding"/>
    <property type="evidence" value="ECO:0000318"/>
    <property type="project" value="GO_Central"/>
</dbReference>
<evidence type="ECO:0000313" key="12">
    <source>
        <dbReference type="Proteomes" id="UP000001593"/>
    </source>
</evidence>
<dbReference type="EMBL" id="DS469949">
    <property type="protein sequence ID" value="EDO31013.1"/>
    <property type="molecule type" value="Genomic_DNA"/>
</dbReference>
<keyword evidence="7" id="KW-0206">Cytoskeleton</keyword>
<feature type="repeat" description="WD" evidence="8">
    <location>
        <begin position="360"/>
        <end position="392"/>
    </location>
</feature>
<dbReference type="InterPro" id="IPR050630">
    <property type="entry name" value="WD_repeat_EMAP"/>
</dbReference>
<feature type="non-terminal residue" evidence="11">
    <location>
        <position position="569"/>
    </location>
</feature>
<comment type="subcellular location">
    <subcellularLocation>
        <location evidence="1">Cytoplasm</location>
        <location evidence="1">Cytoskeleton</location>
    </subcellularLocation>
</comment>
<evidence type="ECO:0000256" key="5">
    <source>
        <dbReference type="ARBA" id="ARBA00022701"/>
    </source>
</evidence>
<evidence type="ECO:0000256" key="1">
    <source>
        <dbReference type="ARBA" id="ARBA00004245"/>
    </source>
</evidence>
<dbReference type="Pfam" id="PF03451">
    <property type="entry name" value="HELP"/>
    <property type="match status" value="1"/>
</dbReference>
<dbReference type="PANTHER" id="PTHR13720">
    <property type="entry name" value="WD-40 REPEAT PROTEIN"/>
    <property type="match status" value="1"/>
</dbReference>
<dbReference type="Pfam" id="PF23409">
    <property type="entry name" value="Beta-prop_EML"/>
    <property type="match status" value="1"/>
</dbReference>
<keyword evidence="6" id="KW-0677">Repeat</keyword>
<evidence type="ECO:0000256" key="2">
    <source>
        <dbReference type="ARBA" id="ARBA00006489"/>
    </source>
</evidence>
<evidence type="ECO:0000259" key="10">
    <source>
        <dbReference type="Pfam" id="PF23414"/>
    </source>
</evidence>
<dbReference type="InterPro" id="IPR001680">
    <property type="entry name" value="WD40_rpt"/>
</dbReference>
<dbReference type="HOGENOM" id="CLU_011754_2_0_1"/>
<dbReference type="PhylomeDB" id="A7SZ48"/>
<dbReference type="STRING" id="45351.A7SZ48"/>
<dbReference type="PANTHER" id="PTHR13720:SF50">
    <property type="entry name" value="ECHINODERM MICROTUBULE-ASSOCIATED PROTEIN-LIKE 2"/>
    <property type="match status" value="1"/>
</dbReference>
<keyword evidence="5" id="KW-0493">Microtubule</keyword>
<dbReference type="Pfam" id="PF23414">
    <property type="entry name" value="Beta-prop_EML_2"/>
    <property type="match status" value="1"/>
</dbReference>
<evidence type="ECO:0000256" key="3">
    <source>
        <dbReference type="ARBA" id="ARBA00022490"/>
    </source>
</evidence>
<dbReference type="SMART" id="SM00320">
    <property type="entry name" value="WD40"/>
    <property type="match status" value="6"/>
</dbReference>
<dbReference type="PROSITE" id="PS50082">
    <property type="entry name" value="WD_REPEATS_2"/>
    <property type="match status" value="3"/>
</dbReference>
<evidence type="ECO:0000259" key="9">
    <source>
        <dbReference type="Pfam" id="PF23409"/>
    </source>
</evidence>
<dbReference type="Proteomes" id="UP000001593">
    <property type="component" value="Unassembled WGS sequence"/>
</dbReference>
<gene>
    <name evidence="11" type="ORF">NEMVEDRAFT_v1g276</name>
</gene>
<evidence type="ECO:0000256" key="4">
    <source>
        <dbReference type="ARBA" id="ARBA00022574"/>
    </source>
</evidence>
<dbReference type="GO" id="GO:0000226">
    <property type="term" value="P:microtubule cytoskeleton organization"/>
    <property type="evidence" value="ECO:0000318"/>
    <property type="project" value="GO_Central"/>
</dbReference>
<dbReference type="InterPro" id="IPR005108">
    <property type="entry name" value="HELP"/>
</dbReference>
<evidence type="ECO:0000256" key="8">
    <source>
        <dbReference type="PROSITE-ProRule" id="PRU00221"/>
    </source>
</evidence>
<feature type="non-terminal residue" evidence="11">
    <location>
        <position position="1"/>
    </location>
</feature>
<dbReference type="PROSITE" id="PS50294">
    <property type="entry name" value="WD_REPEATS_REGION"/>
    <property type="match status" value="2"/>
</dbReference>
<evidence type="ECO:0000256" key="6">
    <source>
        <dbReference type="ARBA" id="ARBA00022737"/>
    </source>
</evidence>
<dbReference type="InterPro" id="IPR015943">
    <property type="entry name" value="WD40/YVTN_repeat-like_dom_sf"/>
</dbReference>
<proteinExistence type="inferred from homology"/>
<dbReference type="eggNOG" id="KOG2106">
    <property type="taxonomic scope" value="Eukaryota"/>
</dbReference>
<evidence type="ECO:0008006" key="13">
    <source>
        <dbReference type="Google" id="ProtNLM"/>
    </source>
</evidence>
<reference evidence="11 12" key="1">
    <citation type="journal article" date="2007" name="Science">
        <title>Sea anemone genome reveals ancestral eumetazoan gene repertoire and genomic organization.</title>
        <authorList>
            <person name="Putnam N.H."/>
            <person name="Srivastava M."/>
            <person name="Hellsten U."/>
            <person name="Dirks B."/>
            <person name="Chapman J."/>
            <person name="Salamov A."/>
            <person name="Terry A."/>
            <person name="Shapiro H."/>
            <person name="Lindquist E."/>
            <person name="Kapitonov V.V."/>
            <person name="Jurka J."/>
            <person name="Genikhovich G."/>
            <person name="Grigoriev I.V."/>
            <person name="Lucas S.M."/>
            <person name="Steele R.E."/>
            <person name="Finnerty J.R."/>
            <person name="Technau U."/>
            <person name="Martindale M.Q."/>
            <person name="Rokhsar D.S."/>
        </authorList>
    </citation>
    <scope>NUCLEOTIDE SEQUENCE [LARGE SCALE GENOMIC DNA]</scope>
    <source>
        <strain evidence="12">CH2 X CH6</strain>
    </source>
</reference>
<comment type="similarity">
    <text evidence="2">Belongs to the WD repeat EMAP family.</text>
</comment>
<feature type="repeat" description="WD" evidence="8">
    <location>
        <begin position="272"/>
        <end position="304"/>
    </location>
</feature>
<dbReference type="SUPFAM" id="SSF50998">
    <property type="entry name" value="Quinoprotein alcohol dehydrogenase-like"/>
    <property type="match status" value="2"/>
</dbReference>
<dbReference type="Gene3D" id="2.130.10.10">
    <property type="entry name" value="YVTN repeat-like/Quinoprotein amine dehydrogenase"/>
    <property type="match status" value="2"/>
</dbReference>